<dbReference type="AlphaFoldDB" id="A0A165ZG12"/>
<proteinExistence type="predicted"/>
<gene>
    <name evidence="2" type="ORF">EXIGLDRAFT_347339</name>
</gene>
<dbReference type="Proteomes" id="UP000077266">
    <property type="component" value="Unassembled WGS sequence"/>
</dbReference>
<dbReference type="InParanoid" id="A0A165ZG12"/>
<dbReference type="EMBL" id="KV426329">
    <property type="protein sequence ID" value="KZV82369.1"/>
    <property type="molecule type" value="Genomic_DNA"/>
</dbReference>
<evidence type="ECO:0000256" key="1">
    <source>
        <dbReference type="SAM" id="MobiDB-lite"/>
    </source>
</evidence>
<accession>A0A165ZG12</accession>
<evidence type="ECO:0000313" key="2">
    <source>
        <dbReference type="EMBL" id="KZV82369.1"/>
    </source>
</evidence>
<reference evidence="2 3" key="1">
    <citation type="journal article" date="2016" name="Mol. Biol. Evol.">
        <title>Comparative Genomics of Early-Diverging Mushroom-Forming Fungi Provides Insights into the Origins of Lignocellulose Decay Capabilities.</title>
        <authorList>
            <person name="Nagy L.G."/>
            <person name="Riley R."/>
            <person name="Tritt A."/>
            <person name="Adam C."/>
            <person name="Daum C."/>
            <person name="Floudas D."/>
            <person name="Sun H."/>
            <person name="Yadav J.S."/>
            <person name="Pangilinan J."/>
            <person name="Larsson K.H."/>
            <person name="Matsuura K."/>
            <person name="Barry K."/>
            <person name="Labutti K."/>
            <person name="Kuo R."/>
            <person name="Ohm R.A."/>
            <person name="Bhattacharya S.S."/>
            <person name="Shirouzu T."/>
            <person name="Yoshinaga Y."/>
            <person name="Martin F.M."/>
            <person name="Grigoriev I.V."/>
            <person name="Hibbett D.S."/>
        </authorList>
    </citation>
    <scope>NUCLEOTIDE SEQUENCE [LARGE SCALE GENOMIC DNA]</scope>
    <source>
        <strain evidence="2 3">HHB12029</strain>
    </source>
</reference>
<name>A0A165ZG12_EXIGL</name>
<protein>
    <submittedName>
        <fullName evidence="2">Uncharacterized protein</fullName>
    </submittedName>
</protein>
<evidence type="ECO:0000313" key="3">
    <source>
        <dbReference type="Proteomes" id="UP000077266"/>
    </source>
</evidence>
<feature type="region of interest" description="Disordered" evidence="1">
    <location>
        <begin position="129"/>
        <end position="166"/>
    </location>
</feature>
<sequence length="185" mass="20402">MSLYNVLLTPMYLRASCRLLSERPSLKSCLLSLRLSATGWINPATMESFCRPSALDGSCRRVTSHEAFACVQVRVADWPRVLDHASFVIRTPPIPAAFQMQSASFLSQFLGASQMHRGLGHTPMSASPTLKERGCGFSQPHEGTSRECTLRRSSGMMGTEDAHRGDEDNATAARYGVCCEYPQRL</sequence>
<organism evidence="2 3">
    <name type="scientific">Exidia glandulosa HHB12029</name>
    <dbReference type="NCBI Taxonomy" id="1314781"/>
    <lineage>
        <taxon>Eukaryota</taxon>
        <taxon>Fungi</taxon>
        <taxon>Dikarya</taxon>
        <taxon>Basidiomycota</taxon>
        <taxon>Agaricomycotina</taxon>
        <taxon>Agaricomycetes</taxon>
        <taxon>Auriculariales</taxon>
        <taxon>Exidiaceae</taxon>
        <taxon>Exidia</taxon>
    </lineage>
</organism>
<keyword evidence="3" id="KW-1185">Reference proteome</keyword>